<evidence type="ECO:0000313" key="1">
    <source>
        <dbReference type="EMBL" id="SVB44860.1"/>
    </source>
</evidence>
<accession>A0A382E2C1</accession>
<reference evidence="1" key="1">
    <citation type="submission" date="2018-05" db="EMBL/GenBank/DDBJ databases">
        <authorList>
            <person name="Lanie J.A."/>
            <person name="Ng W.-L."/>
            <person name="Kazmierczak K.M."/>
            <person name="Andrzejewski T.M."/>
            <person name="Davidsen T.M."/>
            <person name="Wayne K.J."/>
            <person name="Tettelin H."/>
            <person name="Glass J.I."/>
            <person name="Rusch D."/>
            <person name="Podicherti R."/>
            <person name="Tsui H.-C.T."/>
            <person name="Winkler M.E."/>
        </authorList>
    </citation>
    <scope>NUCLEOTIDE SEQUENCE</scope>
</reference>
<proteinExistence type="predicted"/>
<gene>
    <name evidence="1" type="ORF">METZ01_LOCUS197714</name>
</gene>
<sequence>MSKTNGIKTTKIGKKDYVEVDERIRLFWELHPTWSLITEMIYNCEENLVCIFKATIIDDNKEWRATGHAREFQADKKSMVNKTSHLENCETSAIGRACGVKGIITEYGLASANEVRDARKLEKELDELSAVKKVEFTAGGEQKVVPEKEDPIPDDMLTKDAPKEMIDKILGKSSNNTINDELISLNARAMKITTVEEGTAISDEYRKMVAAHGEDNLPKSLREVVVSSLNAARDKITRDQLA</sequence>
<organism evidence="1">
    <name type="scientific">marine metagenome</name>
    <dbReference type="NCBI Taxonomy" id="408172"/>
    <lineage>
        <taxon>unclassified sequences</taxon>
        <taxon>metagenomes</taxon>
        <taxon>ecological metagenomes</taxon>
    </lineage>
</organism>
<dbReference type="AlphaFoldDB" id="A0A382E2C1"/>
<dbReference type="EMBL" id="UINC01042349">
    <property type="protein sequence ID" value="SVB44860.1"/>
    <property type="molecule type" value="Genomic_DNA"/>
</dbReference>
<protein>
    <submittedName>
        <fullName evidence="1">Uncharacterized protein</fullName>
    </submittedName>
</protein>
<name>A0A382E2C1_9ZZZZ</name>